<dbReference type="InterPro" id="IPR029058">
    <property type="entry name" value="AB_hydrolase_fold"/>
</dbReference>
<dbReference type="PANTHER" id="PTHR43798:SF33">
    <property type="entry name" value="HYDROLASE, PUTATIVE (AFU_ORTHOLOGUE AFUA_2G14860)-RELATED"/>
    <property type="match status" value="1"/>
</dbReference>
<evidence type="ECO:0000313" key="3">
    <source>
        <dbReference type="Proteomes" id="UP000580910"/>
    </source>
</evidence>
<dbReference type="Pfam" id="PF00561">
    <property type="entry name" value="Abhydrolase_1"/>
    <property type="match status" value="1"/>
</dbReference>
<dbReference type="AlphaFoldDB" id="A0A7W3IXG2"/>
<dbReference type="Proteomes" id="UP000580910">
    <property type="component" value="Unassembled WGS sequence"/>
</dbReference>
<reference evidence="2 3" key="1">
    <citation type="submission" date="2020-07" db="EMBL/GenBank/DDBJ databases">
        <title>Sequencing the genomes of 1000 actinobacteria strains.</title>
        <authorList>
            <person name="Klenk H.-P."/>
        </authorList>
    </citation>
    <scope>NUCLEOTIDE SEQUENCE [LARGE SCALE GENOMIC DNA]</scope>
    <source>
        <strain evidence="2 3">DSM 21349</strain>
    </source>
</reference>
<dbReference type="GO" id="GO:0016020">
    <property type="term" value="C:membrane"/>
    <property type="evidence" value="ECO:0007669"/>
    <property type="project" value="TreeGrafter"/>
</dbReference>
<evidence type="ECO:0000259" key="1">
    <source>
        <dbReference type="Pfam" id="PF00561"/>
    </source>
</evidence>
<dbReference type="PANTHER" id="PTHR43798">
    <property type="entry name" value="MONOACYLGLYCEROL LIPASE"/>
    <property type="match status" value="1"/>
</dbReference>
<accession>A0A7W3IXG2</accession>
<evidence type="ECO:0000313" key="2">
    <source>
        <dbReference type="EMBL" id="MBA8802396.1"/>
    </source>
</evidence>
<dbReference type="PRINTS" id="PR00111">
    <property type="entry name" value="ABHYDROLASE"/>
</dbReference>
<name>A0A7W3IXG2_9ACTN</name>
<keyword evidence="3" id="KW-1185">Reference proteome</keyword>
<dbReference type="EMBL" id="JACGXA010000001">
    <property type="protein sequence ID" value="MBA8802396.1"/>
    <property type="molecule type" value="Genomic_DNA"/>
</dbReference>
<dbReference type="InterPro" id="IPR050266">
    <property type="entry name" value="AB_hydrolase_sf"/>
</dbReference>
<comment type="caution">
    <text evidence="2">The sequence shown here is derived from an EMBL/GenBank/DDBJ whole genome shotgun (WGS) entry which is preliminary data.</text>
</comment>
<feature type="domain" description="AB hydrolase-1" evidence="1">
    <location>
        <begin position="25"/>
        <end position="251"/>
    </location>
</feature>
<dbReference type="RefSeq" id="WP_182536825.1">
    <property type="nucleotide sequence ID" value="NZ_JACGXA010000001.1"/>
</dbReference>
<protein>
    <submittedName>
        <fullName evidence="2">Pimeloyl-ACP methyl ester carboxylesterase</fullName>
    </submittedName>
</protein>
<dbReference type="SUPFAM" id="SSF53474">
    <property type="entry name" value="alpha/beta-Hydrolases"/>
    <property type="match status" value="1"/>
</dbReference>
<dbReference type="InterPro" id="IPR000073">
    <property type="entry name" value="AB_hydrolase_1"/>
</dbReference>
<dbReference type="GO" id="GO:0003824">
    <property type="term" value="F:catalytic activity"/>
    <property type="evidence" value="ECO:0007669"/>
    <property type="project" value="UniProtKB-ARBA"/>
</dbReference>
<dbReference type="Gene3D" id="3.40.50.1820">
    <property type="entry name" value="alpha/beta hydrolase"/>
    <property type="match status" value="1"/>
</dbReference>
<sequence length="270" mass="29805">MSAGWGRVERPDAEIWYYDTAEDKPIIVLLHGLAGYAREWGATIEALRDEWCVVSVEQRGHGSSTRRPDDVSRAAYVEDVVAVLDHLDVDTVPVVGQSMGAHTAMLLAAAHPERVDRLVMVEGGLGGDSPAATSSVGDWLASWPAPFADRDEFLAFFKTTRMVAEVWADGLDERADGLWPQWDPVTLTRALTHVHEREHLEEWSQVHAPTLLVRGEHGSLPDRQVESMCALRPETEVAVIAGAGHDVHLEAVEPWLRVLTRFLDHGDSGD</sequence>
<organism evidence="2 3">
    <name type="scientific">Nocardioides ginsengisegetis</name>
    <dbReference type="NCBI Taxonomy" id="661491"/>
    <lineage>
        <taxon>Bacteria</taxon>
        <taxon>Bacillati</taxon>
        <taxon>Actinomycetota</taxon>
        <taxon>Actinomycetes</taxon>
        <taxon>Propionibacteriales</taxon>
        <taxon>Nocardioidaceae</taxon>
        <taxon>Nocardioides</taxon>
    </lineage>
</organism>
<gene>
    <name evidence="2" type="ORF">FB382_000687</name>
</gene>
<proteinExistence type="predicted"/>